<dbReference type="OrthoDB" id="5121599at2"/>
<evidence type="ECO:0000256" key="1">
    <source>
        <dbReference type="ARBA" id="ARBA00022729"/>
    </source>
</evidence>
<dbReference type="PROSITE" id="PS51257">
    <property type="entry name" value="PROKAR_LIPOPROTEIN"/>
    <property type="match status" value="1"/>
</dbReference>
<keyword evidence="5" id="KW-1185">Reference proteome</keyword>
<keyword evidence="1 3" id="KW-0732">Signal</keyword>
<dbReference type="InterPro" id="IPR050966">
    <property type="entry name" value="Glutamyl_endopeptidase"/>
</dbReference>
<dbReference type="Proteomes" id="UP000305778">
    <property type="component" value="Unassembled WGS sequence"/>
</dbReference>
<evidence type="ECO:0000313" key="5">
    <source>
        <dbReference type="Proteomes" id="UP000305778"/>
    </source>
</evidence>
<proteinExistence type="predicted"/>
<dbReference type="InterPro" id="IPR043504">
    <property type="entry name" value="Peptidase_S1_PA_chymotrypsin"/>
</dbReference>
<accession>A0A4U0SI99</accession>
<organism evidence="4 5">
    <name type="scientific">Actinacidiphila oryziradicis</name>
    <dbReference type="NCBI Taxonomy" id="2571141"/>
    <lineage>
        <taxon>Bacteria</taxon>
        <taxon>Bacillati</taxon>
        <taxon>Actinomycetota</taxon>
        <taxon>Actinomycetes</taxon>
        <taxon>Kitasatosporales</taxon>
        <taxon>Streptomycetaceae</taxon>
        <taxon>Actinacidiphila</taxon>
    </lineage>
</organism>
<feature type="chain" id="PRO_5020725560" description="V8-like Glu-specific endopeptidase" evidence="3">
    <location>
        <begin position="27"/>
        <end position="387"/>
    </location>
</feature>
<name>A0A4U0SI99_9ACTN</name>
<protein>
    <recommendedName>
        <fullName evidence="6">V8-like Glu-specific endopeptidase</fullName>
    </recommendedName>
</protein>
<dbReference type="EMBL" id="SUMC01000022">
    <property type="protein sequence ID" value="TKA09440.1"/>
    <property type="molecule type" value="Genomic_DNA"/>
</dbReference>
<gene>
    <name evidence="4" type="ORF">FCI23_22905</name>
</gene>
<feature type="signal peptide" evidence="3">
    <location>
        <begin position="1"/>
        <end position="26"/>
    </location>
</feature>
<comment type="caution">
    <text evidence="4">The sequence shown here is derived from an EMBL/GenBank/DDBJ whole genome shotgun (WGS) entry which is preliminary data.</text>
</comment>
<reference evidence="4 5" key="1">
    <citation type="submission" date="2019-04" db="EMBL/GenBank/DDBJ databases">
        <title>Streptomyces oryziradicis sp. nov., a novel actinomycete isolated from rhizosphere soil of rice (Oryza sativa L.).</title>
        <authorList>
            <person name="Li C."/>
        </authorList>
    </citation>
    <scope>NUCLEOTIDE SEQUENCE [LARGE SCALE GENOMIC DNA]</scope>
    <source>
        <strain evidence="4 5">NEAU-C40</strain>
    </source>
</reference>
<dbReference type="PANTHER" id="PTHR15462">
    <property type="entry name" value="SERINE PROTEASE"/>
    <property type="match status" value="1"/>
</dbReference>
<dbReference type="Gene3D" id="2.40.10.10">
    <property type="entry name" value="Trypsin-like serine proteases"/>
    <property type="match status" value="2"/>
</dbReference>
<evidence type="ECO:0000256" key="3">
    <source>
        <dbReference type="SAM" id="SignalP"/>
    </source>
</evidence>
<dbReference type="InterPro" id="IPR009003">
    <property type="entry name" value="Peptidase_S1_PA"/>
</dbReference>
<evidence type="ECO:0008006" key="6">
    <source>
        <dbReference type="Google" id="ProtNLM"/>
    </source>
</evidence>
<dbReference type="PANTHER" id="PTHR15462:SF19">
    <property type="entry name" value="PEPTIDASE S1 DOMAIN-CONTAINING PROTEIN"/>
    <property type="match status" value="1"/>
</dbReference>
<evidence type="ECO:0000256" key="2">
    <source>
        <dbReference type="SAM" id="MobiDB-lite"/>
    </source>
</evidence>
<dbReference type="SUPFAM" id="SSF50494">
    <property type="entry name" value="Trypsin-like serine proteases"/>
    <property type="match status" value="1"/>
</dbReference>
<feature type="region of interest" description="Disordered" evidence="2">
    <location>
        <begin position="99"/>
        <end position="136"/>
    </location>
</feature>
<evidence type="ECO:0000313" key="4">
    <source>
        <dbReference type="EMBL" id="TKA09440.1"/>
    </source>
</evidence>
<dbReference type="AlphaFoldDB" id="A0A4U0SI99"/>
<sequence>MPFISRPAIAAAAVAAMIAVTGTACAPSDNTAGAGAAASATVSGGANLALPTSLPTSLADLDKWKNALKNGGWKDWDKSKWLRDAADFINPVIDGLWNPSRMQSADQSDKQVASDVASDAGQTDPEPAPVQAAGAKTPYSQNAAGVGKIFFDTPQGSAVCSGTVVEDPAHPGKSNLVWTAGHCVHAGKSGGWFRNIVFVPAYNDNGLPAAQLQNATRDVVAPKGVWWADGAQTSAQWIAQGAESGGSGSPFDFAVIHVKPESGTKSLQETVGTASPVWFDAPSATQINAISAFGYPAASPFDGQSMFSCTDKPGRLSLDASEPTEYRIGCTMTGGSSGGGWFATMPDGNLGLVSNTSIGPATPTWLAGPHLGSVAKGVYDSVSQNFS</sequence>
<dbReference type="RefSeq" id="WP_136725813.1">
    <property type="nucleotide sequence ID" value="NZ_SUMC01000022.1"/>
</dbReference>